<keyword evidence="8" id="KW-0961">Cell wall biogenesis/degradation</keyword>
<keyword evidence="6 10" id="KW-0472">Membrane</keyword>
<dbReference type="SUPFAM" id="SSF49899">
    <property type="entry name" value="Concanavalin A-like lectins/glucanases"/>
    <property type="match status" value="1"/>
</dbReference>
<evidence type="ECO:0000256" key="5">
    <source>
        <dbReference type="ARBA" id="ARBA00022989"/>
    </source>
</evidence>
<sequence>MTKSNANSNKRTWHGLNFSYFRKIKTFKANNEKSKSKSTSTSSTSSTSLTSSTPSPSCTSIKKSISFQTGRPNPIQDWESYSVSEFSKYFRVESSSSEINLKTDEKNISAIKEKEDENATDVSSSIYQPTIELCNNEMDTQQVVYEINRDIENLCPQKQKYQSKFIQKLDKLFQLQWSKLIGIVIVLGGMIIGVLSATIYAIQQESNGEFRHVNNSVFGKQFRNLVNIRTSMVDPDTPKKFKSWNSSLDDEWTLVFSDEFNCENRTFYPGDDQFWEAVDLHYAATNNMEWLDPAHVTTKEGAVRITMEQRESHGLNYTSGMLQSWNKVCFTQGYVETSIRMPGNKDAIGLWPAFWSLGNIARAGYMASTEGTWPYSYDSCDIGVTANQSSNDGLSWLPGQKLNSCICKGEDHPNPGTARAAPEIDIMEGLYDNYSQTLNIAPFDIWRYPDYDHIAISNLSTTAMNPFMGTEYQEAVSAVVDSNPDWYDNGNFVKFGMEYRNDMKNREHNYINFYVNDQITFRITESAFHPDGNIDWRTISKEPMSLIMNLGLSTSWSKVNVSTIQFPVYMDIDYVRIYQPKDTLNLTCDPKDFPTKEYIDNHFNAYSNSNLTSWEMA</sequence>
<dbReference type="InterPro" id="IPR000757">
    <property type="entry name" value="Beta-glucanase-like"/>
</dbReference>
<dbReference type="PANTHER" id="PTHR31361:SF1">
    <property type="entry name" value="BETA-GLUCAN SYNTHESIS-ASSOCIATED PROTEIN KRE6-RELATED"/>
    <property type="match status" value="1"/>
</dbReference>
<evidence type="ECO:0000256" key="6">
    <source>
        <dbReference type="ARBA" id="ARBA00023136"/>
    </source>
</evidence>
<feature type="domain" description="GH16" evidence="11">
    <location>
        <begin position="242"/>
        <end position="583"/>
    </location>
</feature>
<feature type="non-terminal residue" evidence="12">
    <location>
        <position position="617"/>
    </location>
</feature>
<keyword evidence="5 10" id="KW-1133">Transmembrane helix</keyword>
<evidence type="ECO:0000256" key="9">
    <source>
        <dbReference type="SAM" id="MobiDB-lite"/>
    </source>
</evidence>
<gene>
    <name evidence="12" type="ORF">C6P40_001111</name>
</gene>
<keyword evidence="3 10" id="KW-0812">Transmembrane</keyword>
<dbReference type="GO" id="GO:0015926">
    <property type="term" value="F:glucosidase activity"/>
    <property type="evidence" value="ECO:0007669"/>
    <property type="project" value="TreeGrafter"/>
</dbReference>
<dbReference type="GO" id="GO:0006078">
    <property type="term" value="P:(1-&gt;6)-beta-D-glucan biosynthetic process"/>
    <property type="evidence" value="ECO:0007669"/>
    <property type="project" value="TreeGrafter"/>
</dbReference>
<evidence type="ECO:0000259" key="11">
    <source>
        <dbReference type="PROSITE" id="PS51762"/>
    </source>
</evidence>
<dbReference type="PANTHER" id="PTHR31361">
    <property type="entry name" value="BETA-GLUCAN SYNTHESIS-ASSOCIATED PROTEIN KRE6-RELATED"/>
    <property type="match status" value="1"/>
</dbReference>
<keyword evidence="7" id="KW-0325">Glycoprotein</keyword>
<evidence type="ECO:0000313" key="12">
    <source>
        <dbReference type="EMBL" id="KAG0688337.1"/>
    </source>
</evidence>
<evidence type="ECO:0000256" key="1">
    <source>
        <dbReference type="ARBA" id="ARBA00004606"/>
    </source>
</evidence>
<name>A0A9P7BDN7_9ASCO</name>
<evidence type="ECO:0000256" key="7">
    <source>
        <dbReference type="ARBA" id="ARBA00023180"/>
    </source>
</evidence>
<keyword evidence="4" id="KW-0735">Signal-anchor</keyword>
<evidence type="ECO:0000313" key="13">
    <source>
        <dbReference type="Proteomes" id="UP000697127"/>
    </source>
</evidence>
<organism evidence="12 13">
    <name type="scientific">Pichia californica</name>
    <dbReference type="NCBI Taxonomy" id="460514"/>
    <lineage>
        <taxon>Eukaryota</taxon>
        <taxon>Fungi</taxon>
        <taxon>Dikarya</taxon>
        <taxon>Ascomycota</taxon>
        <taxon>Saccharomycotina</taxon>
        <taxon>Pichiomycetes</taxon>
        <taxon>Pichiales</taxon>
        <taxon>Pichiaceae</taxon>
        <taxon>Pichia</taxon>
    </lineage>
</organism>
<feature type="compositionally biased region" description="Low complexity" evidence="9">
    <location>
        <begin position="37"/>
        <end position="60"/>
    </location>
</feature>
<evidence type="ECO:0000256" key="4">
    <source>
        <dbReference type="ARBA" id="ARBA00022968"/>
    </source>
</evidence>
<evidence type="ECO:0000256" key="8">
    <source>
        <dbReference type="ARBA" id="ARBA00023316"/>
    </source>
</evidence>
<dbReference type="EMBL" id="PUHW01000160">
    <property type="protein sequence ID" value="KAG0688337.1"/>
    <property type="molecule type" value="Genomic_DNA"/>
</dbReference>
<dbReference type="Pfam" id="PF03935">
    <property type="entry name" value="SKN1_KRE6_Sbg1"/>
    <property type="match status" value="1"/>
</dbReference>
<dbReference type="AlphaFoldDB" id="A0A9P7BDN7"/>
<dbReference type="InterPro" id="IPR013320">
    <property type="entry name" value="ConA-like_dom_sf"/>
</dbReference>
<dbReference type="Gene3D" id="2.60.120.200">
    <property type="match status" value="1"/>
</dbReference>
<feature type="transmembrane region" description="Helical" evidence="10">
    <location>
        <begin position="180"/>
        <end position="202"/>
    </location>
</feature>
<evidence type="ECO:0000256" key="10">
    <source>
        <dbReference type="SAM" id="Phobius"/>
    </source>
</evidence>
<evidence type="ECO:0000256" key="3">
    <source>
        <dbReference type="ARBA" id="ARBA00022692"/>
    </source>
</evidence>
<dbReference type="GO" id="GO:0005886">
    <property type="term" value="C:plasma membrane"/>
    <property type="evidence" value="ECO:0007669"/>
    <property type="project" value="TreeGrafter"/>
</dbReference>
<feature type="region of interest" description="Disordered" evidence="9">
    <location>
        <begin position="30"/>
        <end position="60"/>
    </location>
</feature>
<dbReference type="CDD" id="cd02180">
    <property type="entry name" value="GH16_fungal_KRE6_glucanase"/>
    <property type="match status" value="1"/>
</dbReference>
<accession>A0A9P7BDN7</accession>
<dbReference type="Proteomes" id="UP000697127">
    <property type="component" value="Unassembled WGS sequence"/>
</dbReference>
<dbReference type="PROSITE" id="PS51762">
    <property type="entry name" value="GH16_2"/>
    <property type="match status" value="1"/>
</dbReference>
<protein>
    <recommendedName>
        <fullName evidence="11">GH16 domain-containing protein</fullName>
    </recommendedName>
</protein>
<proteinExistence type="inferred from homology"/>
<dbReference type="GO" id="GO:0031505">
    <property type="term" value="P:fungal-type cell wall organization"/>
    <property type="evidence" value="ECO:0007669"/>
    <property type="project" value="TreeGrafter"/>
</dbReference>
<dbReference type="GO" id="GO:0005789">
    <property type="term" value="C:endoplasmic reticulum membrane"/>
    <property type="evidence" value="ECO:0007669"/>
    <property type="project" value="TreeGrafter"/>
</dbReference>
<comment type="caution">
    <text evidence="12">The sequence shown here is derived from an EMBL/GenBank/DDBJ whole genome shotgun (WGS) entry which is preliminary data.</text>
</comment>
<comment type="similarity">
    <text evidence="2">Belongs to the SKN1/KRE6 family.</text>
</comment>
<reference evidence="12" key="1">
    <citation type="submission" date="2020-11" db="EMBL/GenBank/DDBJ databases">
        <title>Kefir isolates.</title>
        <authorList>
            <person name="Marcisauskas S."/>
            <person name="Kim Y."/>
            <person name="Blasche S."/>
        </authorList>
    </citation>
    <scope>NUCLEOTIDE SEQUENCE</scope>
    <source>
        <strain evidence="12">Olga-1</strain>
    </source>
</reference>
<evidence type="ECO:0000256" key="2">
    <source>
        <dbReference type="ARBA" id="ARBA00010962"/>
    </source>
</evidence>
<keyword evidence="13" id="KW-1185">Reference proteome</keyword>
<comment type="subcellular location">
    <subcellularLocation>
        <location evidence="1">Membrane</location>
        <topology evidence="1">Single-pass type II membrane protein</topology>
    </subcellularLocation>
</comment>
<dbReference type="InterPro" id="IPR005629">
    <property type="entry name" value="Skn1/Kre6/Sbg1"/>
</dbReference>